<reference evidence="2 3" key="1">
    <citation type="journal article" date="2012" name="J. Bacteriol.">
        <title>Whole-Genome Sequence of Nocardiopsis alba Strain ATCC BAA-2165, Associated with Honeybees.</title>
        <authorList>
            <person name="Qiao J."/>
            <person name="Chen L."/>
            <person name="Li Y."/>
            <person name="Wang J."/>
            <person name="Zhang W."/>
            <person name="Chen S."/>
        </authorList>
    </citation>
    <scope>NUCLEOTIDE SEQUENCE [LARGE SCALE GENOMIC DNA]</scope>
    <source>
        <strain evidence="3">ATCC BAA-2165 / BE74</strain>
    </source>
</reference>
<dbReference type="Pfam" id="PF14028">
    <property type="entry name" value="Lant_dehydr_C"/>
    <property type="match status" value="1"/>
</dbReference>
<name>J7L8R7_NOCAA</name>
<dbReference type="EMBL" id="CP003788">
    <property type="protein sequence ID" value="AFR07189.1"/>
    <property type="molecule type" value="Genomic_DNA"/>
</dbReference>
<evidence type="ECO:0000313" key="3">
    <source>
        <dbReference type="Proteomes" id="UP000003779"/>
    </source>
</evidence>
<dbReference type="Proteomes" id="UP000003779">
    <property type="component" value="Chromosome"/>
</dbReference>
<accession>J7L8R7</accession>
<organism evidence="2 3">
    <name type="scientific">Nocardiopsis alba (strain ATCC BAA-2165 / BE74)</name>
    <dbReference type="NCBI Taxonomy" id="1205910"/>
    <lineage>
        <taxon>Bacteria</taxon>
        <taxon>Bacillati</taxon>
        <taxon>Actinomycetota</taxon>
        <taxon>Actinomycetes</taxon>
        <taxon>Streptosporangiales</taxon>
        <taxon>Nocardiopsidaceae</taxon>
        <taxon>Nocardiopsis</taxon>
    </lineage>
</organism>
<evidence type="ECO:0000313" key="2">
    <source>
        <dbReference type="EMBL" id="AFR07189.1"/>
    </source>
</evidence>
<sequence length="204" mass="22383">MGELLDEITHTGHISTWTPVVYEPETRAFGGTEAMAAAHALFCADTRHLMEFLAAAEGGPDRRKEVSLLLCHTLMRAAGLDRYEQGDVWDRVASTRPLHTAGPPPEKVHHKVHRLLSVDPGPRAAHFAPSGAFAGFALWAQAFQDCGHELADLHTRGRLERGLRAVLAHHVIFCWNRLGLSAPVQAVLSHTAARIIFDPETVNL</sequence>
<proteinExistence type="predicted"/>
<gene>
    <name evidence="2" type="ordered locus">B005_2167</name>
</gene>
<dbReference type="AlphaFoldDB" id="J7L8R7"/>
<protein>
    <submittedName>
        <fullName evidence="2">Thiopeptide-type bacteriocin biosynthesis domain protein</fullName>
    </submittedName>
</protein>
<dbReference type="PATRIC" id="fig|1205910.3.peg.2044"/>
<dbReference type="NCBIfam" id="TIGR03891">
    <property type="entry name" value="thiopep_ocin"/>
    <property type="match status" value="1"/>
</dbReference>
<feature type="domain" description="Thiopeptide-type bacteriocin biosynthesis" evidence="1">
    <location>
        <begin position="3"/>
        <end position="194"/>
    </location>
</feature>
<reference evidence="3" key="2">
    <citation type="submission" date="2012-08" db="EMBL/GenBank/DDBJ databases">
        <title>Whole-genome sequence of Nocardiopsis alba strain ATCC BAA-2165 associated with honeybees.</title>
        <authorList>
            <person name="Qiao J."/>
            <person name="Chen L."/>
            <person name="Li Y."/>
            <person name="Wang J."/>
            <person name="Zhang W."/>
            <person name="Chen S."/>
        </authorList>
    </citation>
    <scope>NUCLEOTIDE SEQUENCE [LARGE SCALE GENOMIC DNA]</scope>
    <source>
        <strain evidence="3">ATCC BAA-2165 / BE74</strain>
    </source>
</reference>
<evidence type="ECO:0000259" key="1">
    <source>
        <dbReference type="Pfam" id="PF14028"/>
    </source>
</evidence>
<dbReference type="STRING" id="1205910.B005_2167"/>
<dbReference type="InterPro" id="IPR023809">
    <property type="entry name" value="Thiopep_bacteriocin_synth_dom"/>
</dbReference>
<dbReference type="KEGG" id="nal:B005_2167"/>
<dbReference type="eggNOG" id="COG2518">
    <property type="taxonomic scope" value="Bacteria"/>
</dbReference>
<dbReference type="HOGENOM" id="CLU_1292999_0_0_11"/>